<organism evidence="3 4">
    <name type="scientific">Nonomuraea spiralis</name>
    <dbReference type="NCBI Taxonomy" id="46182"/>
    <lineage>
        <taxon>Bacteria</taxon>
        <taxon>Bacillati</taxon>
        <taxon>Actinomycetota</taxon>
        <taxon>Actinomycetes</taxon>
        <taxon>Streptosporangiales</taxon>
        <taxon>Streptosporangiaceae</taxon>
        <taxon>Nonomuraea</taxon>
    </lineage>
</organism>
<comment type="caution">
    <text evidence="3">The sequence shown here is derived from an EMBL/GenBank/DDBJ whole genome shotgun (WGS) entry which is preliminary data.</text>
</comment>
<evidence type="ECO:0000259" key="2">
    <source>
        <dbReference type="Pfam" id="PF01385"/>
    </source>
</evidence>
<evidence type="ECO:0000313" key="4">
    <source>
        <dbReference type="Proteomes" id="UP001589647"/>
    </source>
</evidence>
<dbReference type="NCBIfam" id="NF040570">
    <property type="entry name" value="guided_TnpB"/>
    <property type="match status" value="1"/>
</dbReference>
<dbReference type="RefSeq" id="WP_379478700.1">
    <property type="nucleotide sequence ID" value="NZ_JBHMEI010000090.1"/>
</dbReference>
<dbReference type="InterPro" id="IPR001959">
    <property type="entry name" value="Transposase"/>
</dbReference>
<accession>A0ABV5IWR6</accession>
<keyword evidence="3" id="KW-0255">Endonuclease</keyword>
<evidence type="ECO:0000256" key="1">
    <source>
        <dbReference type="SAM" id="MobiDB-lite"/>
    </source>
</evidence>
<dbReference type="GO" id="GO:0004519">
    <property type="term" value="F:endonuclease activity"/>
    <property type="evidence" value="ECO:0007669"/>
    <property type="project" value="UniProtKB-KW"/>
</dbReference>
<keyword evidence="4" id="KW-1185">Reference proteome</keyword>
<evidence type="ECO:0000313" key="3">
    <source>
        <dbReference type="EMBL" id="MFB9209012.1"/>
    </source>
</evidence>
<dbReference type="Proteomes" id="UP001589647">
    <property type="component" value="Unassembled WGS sequence"/>
</dbReference>
<feature type="non-terminal residue" evidence="3">
    <location>
        <position position="131"/>
    </location>
</feature>
<reference evidence="3 4" key="1">
    <citation type="submission" date="2024-09" db="EMBL/GenBank/DDBJ databases">
        <authorList>
            <person name="Sun Q."/>
            <person name="Mori K."/>
        </authorList>
    </citation>
    <scope>NUCLEOTIDE SEQUENCE [LARGE SCALE GENOMIC DNA]</scope>
    <source>
        <strain evidence="3 4">CCM 3426</strain>
    </source>
</reference>
<gene>
    <name evidence="3" type="ORF">ACFFV7_48050</name>
</gene>
<feature type="region of interest" description="Disordered" evidence="1">
    <location>
        <begin position="55"/>
        <end position="74"/>
    </location>
</feature>
<protein>
    <submittedName>
        <fullName evidence="3">RNA-guided endonuclease InsQ/TnpB family protein</fullName>
    </submittedName>
</protein>
<feature type="domain" description="Probable transposase IS891/IS1136/IS1341" evidence="2">
    <location>
        <begin position="4"/>
        <end position="117"/>
    </location>
</feature>
<proteinExistence type="predicted"/>
<dbReference type="Pfam" id="PF01385">
    <property type="entry name" value="OrfB_IS605"/>
    <property type="match status" value="1"/>
</dbReference>
<name>A0ABV5IWR6_9ACTN</name>
<sequence length="131" mass="14604">YFASFVVEVTVQPLPAVEAETGIDLGLGHFAVLPDGTKINSPRFLRRAEKRLKKAQRALSRKGKGSKNRDKARHKIARAHARVADTRREFHHQLSTQIIRENQAVFVEDLAVSGLARTRLAKSVHDAGWSA</sequence>
<keyword evidence="3" id="KW-0378">Hydrolase</keyword>
<dbReference type="EMBL" id="JBHMEI010000090">
    <property type="protein sequence ID" value="MFB9209012.1"/>
    <property type="molecule type" value="Genomic_DNA"/>
</dbReference>
<keyword evidence="3" id="KW-0540">Nuclease</keyword>
<feature type="non-terminal residue" evidence="3">
    <location>
        <position position="1"/>
    </location>
</feature>